<gene>
    <name evidence="1" type="ORF">GOODEAATRI_009723</name>
</gene>
<reference evidence="1 2" key="1">
    <citation type="submission" date="2021-06" db="EMBL/GenBank/DDBJ databases">
        <authorList>
            <person name="Palmer J.M."/>
        </authorList>
    </citation>
    <scope>NUCLEOTIDE SEQUENCE [LARGE SCALE GENOMIC DNA]</scope>
    <source>
        <strain evidence="1 2">GA_2019</strain>
        <tissue evidence="1">Muscle</tissue>
    </source>
</reference>
<keyword evidence="2" id="KW-1185">Reference proteome</keyword>
<protein>
    <submittedName>
        <fullName evidence="1">Uncharacterized protein</fullName>
    </submittedName>
</protein>
<sequence>TGDYLDVTQADPTDCFPKLTRFQTVEEPELIRRLAATDLLDHFCWLPPGDSCLTPIPQNLSTLHCSQATQPRHCSTRDHCPLCVLGALVLTARCSSLWSARVTLLLAEFTPGLPLLRTRATLYS</sequence>
<comment type="caution">
    <text evidence="1">The sequence shown here is derived from an EMBL/GenBank/DDBJ whole genome shotgun (WGS) entry which is preliminary data.</text>
</comment>
<organism evidence="1 2">
    <name type="scientific">Goodea atripinnis</name>
    <dbReference type="NCBI Taxonomy" id="208336"/>
    <lineage>
        <taxon>Eukaryota</taxon>
        <taxon>Metazoa</taxon>
        <taxon>Chordata</taxon>
        <taxon>Craniata</taxon>
        <taxon>Vertebrata</taxon>
        <taxon>Euteleostomi</taxon>
        <taxon>Actinopterygii</taxon>
        <taxon>Neopterygii</taxon>
        <taxon>Teleostei</taxon>
        <taxon>Neoteleostei</taxon>
        <taxon>Acanthomorphata</taxon>
        <taxon>Ovalentaria</taxon>
        <taxon>Atherinomorphae</taxon>
        <taxon>Cyprinodontiformes</taxon>
        <taxon>Goodeidae</taxon>
        <taxon>Goodea</taxon>
    </lineage>
</organism>
<evidence type="ECO:0000313" key="2">
    <source>
        <dbReference type="Proteomes" id="UP001476798"/>
    </source>
</evidence>
<dbReference type="Proteomes" id="UP001476798">
    <property type="component" value="Unassembled WGS sequence"/>
</dbReference>
<name>A0ABV0NT92_9TELE</name>
<dbReference type="EMBL" id="JAHRIO010050527">
    <property type="protein sequence ID" value="MEQ2174619.1"/>
    <property type="molecule type" value="Genomic_DNA"/>
</dbReference>
<accession>A0ABV0NT92</accession>
<feature type="non-terminal residue" evidence="1">
    <location>
        <position position="1"/>
    </location>
</feature>
<proteinExistence type="predicted"/>
<evidence type="ECO:0000313" key="1">
    <source>
        <dbReference type="EMBL" id="MEQ2174619.1"/>
    </source>
</evidence>